<dbReference type="GO" id="GO:0022857">
    <property type="term" value="F:transmembrane transporter activity"/>
    <property type="evidence" value="ECO:0007669"/>
    <property type="project" value="InterPro"/>
</dbReference>
<feature type="transmembrane region" description="Helical" evidence="3">
    <location>
        <begin position="152"/>
        <end position="175"/>
    </location>
</feature>
<feature type="transmembrane region" description="Helical" evidence="3">
    <location>
        <begin position="315"/>
        <end position="333"/>
    </location>
</feature>
<proteinExistence type="inferred from homology"/>
<sequence length="344" mass="36637">MLLHLLVGMFSGRALDAGFFKWVLIPGVICTTVGLMLTSISTQYYQLFLAQGLLFGIGCGLQFTPCVSVVYTYFSSRKALACAVVASGGATGGLIFPTIARQLLPKLGFAWTMRINAFVGLAVGCCYCVFLKPRIPPRKSGPLLELRAFKEAPYTLYVLGVFLTSFGQLWAFYYIGPYAIDVLGASYSESINLLMVLNGVGLAGRIIPSYFADTVLGGLNTMIPAILASSVIMFCWPAVNSMAGLYVYAVVQGFVAASFQGLFPSTLGTLTTDMTKIGVRTGQGFSVIAFANLLGPPIAGALVQRSGGKYLSAQMWSASMILLGGLVLLAARIKLTGLKLRAKV</sequence>
<dbReference type="PANTHER" id="PTHR11360:SF130">
    <property type="entry name" value="MAJOR FACILITATOR SUPERFAMILY (MFS) PROFILE DOMAIN-CONTAINING PROTEIN-RELATED"/>
    <property type="match status" value="1"/>
</dbReference>
<organism evidence="4 5">
    <name type="scientific">Aaosphaeria arxii CBS 175.79</name>
    <dbReference type="NCBI Taxonomy" id="1450172"/>
    <lineage>
        <taxon>Eukaryota</taxon>
        <taxon>Fungi</taxon>
        <taxon>Dikarya</taxon>
        <taxon>Ascomycota</taxon>
        <taxon>Pezizomycotina</taxon>
        <taxon>Dothideomycetes</taxon>
        <taxon>Pleosporomycetidae</taxon>
        <taxon>Pleosporales</taxon>
        <taxon>Pleosporales incertae sedis</taxon>
        <taxon>Aaosphaeria</taxon>
    </lineage>
</organism>
<evidence type="ECO:0000256" key="3">
    <source>
        <dbReference type="SAM" id="Phobius"/>
    </source>
</evidence>
<keyword evidence="3" id="KW-0812">Transmembrane</keyword>
<dbReference type="Gene3D" id="1.20.1250.20">
    <property type="entry name" value="MFS general substrate transporter like domains"/>
    <property type="match status" value="2"/>
</dbReference>
<dbReference type="Pfam" id="PF07690">
    <property type="entry name" value="MFS_1"/>
    <property type="match status" value="1"/>
</dbReference>
<dbReference type="InterPro" id="IPR011701">
    <property type="entry name" value="MFS"/>
</dbReference>
<evidence type="ECO:0000256" key="2">
    <source>
        <dbReference type="ARBA" id="ARBA00006727"/>
    </source>
</evidence>
<reference evidence="4" key="1">
    <citation type="journal article" date="2020" name="Stud. Mycol.">
        <title>101 Dothideomycetes genomes: a test case for predicting lifestyles and emergence of pathogens.</title>
        <authorList>
            <person name="Haridas S."/>
            <person name="Albert R."/>
            <person name="Binder M."/>
            <person name="Bloem J."/>
            <person name="Labutti K."/>
            <person name="Salamov A."/>
            <person name="Andreopoulos B."/>
            <person name="Baker S."/>
            <person name="Barry K."/>
            <person name="Bills G."/>
            <person name="Bluhm B."/>
            <person name="Cannon C."/>
            <person name="Castanera R."/>
            <person name="Culley D."/>
            <person name="Daum C."/>
            <person name="Ezra D."/>
            <person name="Gonzalez J."/>
            <person name="Henrissat B."/>
            <person name="Kuo A."/>
            <person name="Liang C."/>
            <person name="Lipzen A."/>
            <person name="Lutzoni F."/>
            <person name="Magnuson J."/>
            <person name="Mondo S."/>
            <person name="Nolan M."/>
            <person name="Ohm R."/>
            <person name="Pangilinan J."/>
            <person name="Park H.-J."/>
            <person name="Ramirez L."/>
            <person name="Alfaro M."/>
            <person name="Sun H."/>
            <person name="Tritt A."/>
            <person name="Yoshinaga Y."/>
            <person name="Zwiers L.-H."/>
            <person name="Turgeon B."/>
            <person name="Goodwin S."/>
            <person name="Spatafora J."/>
            <person name="Crous P."/>
            <person name="Grigoriev I."/>
        </authorList>
    </citation>
    <scope>NUCLEOTIDE SEQUENCE</scope>
    <source>
        <strain evidence="4">CBS 175.79</strain>
    </source>
</reference>
<feature type="transmembrane region" description="Helical" evidence="3">
    <location>
        <begin position="52"/>
        <end position="73"/>
    </location>
</feature>
<feature type="transmembrane region" description="Helical" evidence="3">
    <location>
        <begin position="20"/>
        <end position="40"/>
    </location>
</feature>
<dbReference type="PANTHER" id="PTHR11360">
    <property type="entry name" value="MONOCARBOXYLATE TRANSPORTER"/>
    <property type="match status" value="1"/>
</dbReference>
<dbReference type="GeneID" id="54280585"/>
<dbReference type="InterPro" id="IPR050327">
    <property type="entry name" value="Proton-linked_MCT"/>
</dbReference>
<dbReference type="InterPro" id="IPR036259">
    <property type="entry name" value="MFS_trans_sf"/>
</dbReference>
<feature type="transmembrane region" description="Helical" evidence="3">
    <location>
        <begin position="80"/>
        <end position="99"/>
    </location>
</feature>
<dbReference type="GO" id="GO:0016020">
    <property type="term" value="C:membrane"/>
    <property type="evidence" value="ECO:0007669"/>
    <property type="project" value="UniProtKB-SubCell"/>
</dbReference>
<evidence type="ECO:0000256" key="1">
    <source>
        <dbReference type="ARBA" id="ARBA00004141"/>
    </source>
</evidence>
<evidence type="ECO:0000313" key="4">
    <source>
        <dbReference type="EMBL" id="KAF2021323.1"/>
    </source>
</evidence>
<feature type="transmembrane region" description="Helical" evidence="3">
    <location>
        <begin position="245"/>
        <end position="263"/>
    </location>
</feature>
<evidence type="ECO:0000313" key="5">
    <source>
        <dbReference type="Proteomes" id="UP000799778"/>
    </source>
</evidence>
<feature type="transmembrane region" description="Helical" evidence="3">
    <location>
        <begin position="111"/>
        <end position="131"/>
    </location>
</feature>
<dbReference type="Proteomes" id="UP000799778">
    <property type="component" value="Unassembled WGS sequence"/>
</dbReference>
<feature type="transmembrane region" description="Helical" evidence="3">
    <location>
        <begin position="219"/>
        <end position="239"/>
    </location>
</feature>
<dbReference type="SUPFAM" id="SSF103473">
    <property type="entry name" value="MFS general substrate transporter"/>
    <property type="match status" value="1"/>
</dbReference>
<keyword evidence="5" id="KW-1185">Reference proteome</keyword>
<feature type="transmembrane region" description="Helical" evidence="3">
    <location>
        <begin position="187"/>
        <end position="207"/>
    </location>
</feature>
<dbReference type="RefSeq" id="XP_033389662.1">
    <property type="nucleotide sequence ID" value="XM_033523188.1"/>
</dbReference>
<comment type="subcellular location">
    <subcellularLocation>
        <location evidence="1">Membrane</location>
        <topology evidence="1">Multi-pass membrane protein</topology>
    </subcellularLocation>
</comment>
<gene>
    <name evidence="4" type="ORF">BU24DRAFT_339587</name>
</gene>
<name>A0A6A5Y7W1_9PLEO</name>
<dbReference type="OrthoDB" id="6499973at2759"/>
<feature type="transmembrane region" description="Helical" evidence="3">
    <location>
        <begin position="284"/>
        <end position="303"/>
    </location>
</feature>
<comment type="similarity">
    <text evidence="2">Belongs to the major facilitator superfamily. Monocarboxylate porter (TC 2.A.1.13) family.</text>
</comment>
<dbReference type="AlphaFoldDB" id="A0A6A5Y7W1"/>
<accession>A0A6A5Y7W1</accession>
<protein>
    <submittedName>
        <fullName evidence="4">MFS general substrate transporter</fullName>
    </submittedName>
</protein>
<keyword evidence="3" id="KW-1133">Transmembrane helix</keyword>
<dbReference type="EMBL" id="ML978066">
    <property type="protein sequence ID" value="KAF2021323.1"/>
    <property type="molecule type" value="Genomic_DNA"/>
</dbReference>
<keyword evidence="3" id="KW-0472">Membrane</keyword>